<keyword evidence="2" id="KW-0472">Membrane</keyword>
<evidence type="ECO:0000256" key="1">
    <source>
        <dbReference type="SAM" id="MobiDB-lite"/>
    </source>
</evidence>
<evidence type="ECO:0008006" key="5">
    <source>
        <dbReference type="Google" id="ProtNLM"/>
    </source>
</evidence>
<comment type="caution">
    <text evidence="3">The sequence shown here is derived from an EMBL/GenBank/DDBJ whole genome shotgun (WGS) entry which is preliminary data.</text>
</comment>
<evidence type="ECO:0000313" key="4">
    <source>
        <dbReference type="Proteomes" id="UP000678317"/>
    </source>
</evidence>
<evidence type="ECO:0000313" key="3">
    <source>
        <dbReference type="EMBL" id="MBO3083389.1"/>
    </source>
</evidence>
<name>A0ABS3SDK4_9CELL</name>
<keyword evidence="2" id="KW-0812">Transmembrane</keyword>
<gene>
    <name evidence="3" type="ORF">J4035_01955</name>
</gene>
<reference evidence="3 4" key="1">
    <citation type="submission" date="2021-03" db="EMBL/GenBank/DDBJ databases">
        <title>novel species in genus Cellulomonas.</title>
        <authorList>
            <person name="Zhang G."/>
        </authorList>
    </citation>
    <scope>NUCLEOTIDE SEQUENCE [LARGE SCALE GENOMIC DNA]</scope>
    <source>
        <strain evidence="4">zg-ZUI188</strain>
    </source>
</reference>
<keyword evidence="2" id="KW-1133">Transmembrane helix</keyword>
<feature type="transmembrane region" description="Helical" evidence="2">
    <location>
        <begin position="25"/>
        <end position="48"/>
    </location>
</feature>
<dbReference type="EMBL" id="JAGFBM010000001">
    <property type="protein sequence ID" value="MBO3083389.1"/>
    <property type="molecule type" value="Genomic_DNA"/>
</dbReference>
<dbReference type="RefSeq" id="WP_208212511.1">
    <property type="nucleotide sequence ID" value="NZ_CP074404.1"/>
</dbReference>
<accession>A0ABS3SDK4</accession>
<evidence type="ECO:0000256" key="2">
    <source>
        <dbReference type="SAM" id="Phobius"/>
    </source>
</evidence>
<keyword evidence="4" id="KW-1185">Reference proteome</keyword>
<dbReference type="Proteomes" id="UP000678317">
    <property type="component" value="Unassembled WGS sequence"/>
</dbReference>
<protein>
    <recommendedName>
        <fullName evidence="5">Ribosomally synthesized peptide with SipW-like signal peptide</fullName>
    </recommendedName>
</protein>
<sequence>MMDDLLHEMIDPAPVHRDAPRRRRLWTTVAIVGLAVVGATTLTTSAIFTDNDAVSAEIHSGTVDLVIGSTAGFAFAPQNLSPGTSTYAPLRVASAGSLELRYSISFAATQTTNPLPDPTLDPAPAAGDLRDVLDLFVYAVPEAGCNAAGVAALQPLDPSGAEKPWPGTARPLVGSSAQGSQEGDRVLAVGTPEEWLCFRVDFPASAGNEYQDAAVRLDLTFNAEQTANN</sequence>
<feature type="region of interest" description="Disordered" evidence="1">
    <location>
        <begin position="161"/>
        <end position="181"/>
    </location>
</feature>
<proteinExistence type="predicted"/>
<organism evidence="3 4">
    <name type="scientific">Cellulomonas fengjieae</name>
    <dbReference type="NCBI Taxonomy" id="2819978"/>
    <lineage>
        <taxon>Bacteria</taxon>
        <taxon>Bacillati</taxon>
        <taxon>Actinomycetota</taxon>
        <taxon>Actinomycetes</taxon>
        <taxon>Micrococcales</taxon>
        <taxon>Cellulomonadaceae</taxon>
        <taxon>Cellulomonas</taxon>
    </lineage>
</organism>